<dbReference type="PANTHER" id="PTHR19353:SF19">
    <property type="entry name" value="DELTA(5) FATTY ACID DESATURASE C-RELATED"/>
    <property type="match status" value="1"/>
</dbReference>
<accession>A0A5B9W3I4</accession>
<keyword evidence="1" id="KW-0812">Transmembrane</keyword>
<dbReference type="KEGG" id="agv:OJF2_32020"/>
<proteinExistence type="predicted"/>
<gene>
    <name evidence="3" type="ORF">OJF2_32020</name>
</gene>
<dbReference type="GO" id="GO:0016020">
    <property type="term" value="C:membrane"/>
    <property type="evidence" value="ECO:0007669"/>
    <property type="project" value="TreeGrafter"/>
</dbReference>
<dbReference type="AlphaFoldDB" id="A0A5B9W3I4"/>
<organism evidence="3 4">
    <name type="scientific">Aquisphaera giovannonii</name>
    <dbReference type="NCBI Taxonomy" id="406548"/>
    <lineage>
        <taxon>Bacteria</taxon>
        <taxon>Pseudomonadati</taxon>
        <taxon>Planctomycetota</taxon>
        <taxon>Planctomycetia</taxon>
        <taxon>Isosphaerales</taxon>
        <taxon>Isosphaeraceae</taxon>
        <taxon>Aquisphaera</taxon>
    </lineage>
</organism>
<dbReference type="Pfam" id="PF00487">
    <property type="entry name" value="FA_desaturase"/>
    <property type="match status" value="1"/>
</dbReference>
<dbReference type="Proteomes" id="UP000324233">
    <property type="component" value="Chromosome"/>
</dbReference>
<sequence length="356" mass="40825">MPATLTPSQPRTEDLTWDEVHHRLIPLLRADNVTNVYYILGEYLGLAATLTACGWLYGAWSAGHVATAAFVPLAVLGMILVAAFQHRLSGLGHEGSHYALFRNRLANELASDLLCMFPIMGMTQRFRVTHLAHHQFLNDPAKDPDVPRLHFDEDRYPFPMSKATFWYRYVLGAFWIPSLWKYLAGQAKNANVTAGFKEPKGVYRFRVGRCLRGSFWLPVLTTVHLTGSWPIFFLFWVSPLVTFYAMFMQLREIAHHSNAPEDDGEFRHSRNFFCSPIVRWAIFPYGQDYHLTHHVFGLMPHYNLKKAHEILQKYPPYREQAVACHGYFFRRWGKPGPTILDVLSGRYDPAPAGRAA</sequence>
<feature type="transmembrane region" description="Helical" evidence="1">
    <location>
        <begin position="36"/>
        <end position="57"/>
    </location>
</feature>
<dbReference type="OrthoDB" id="9792534at2"/>
<dbReference type="PANTHER" id="PTHR19353">
    <property type="entry name" value="FATTY ACID DESATURASE 2"/>
    <property type="match status" value="1"/>
</dbReference>
<feature type="transmembrane region" description="Helical" evidence="1">
    <location>
        <begin position="165"/>
        <end position="183"/>
    </location>
</feature>
<feature type="transmembrane region" description="Helical" evidence="1">
    <location>
        <begin position="227"/>
        <end position="247"/>
    </location>
</feature>
<feature type="transmembrane region" description="Helical" evidence="1">
    <location>
        <begin position="63"/>
        <end position="84"/>
    </location>
</feature>
<dbReference type="GO" id="GO:0008610">
    <property type="term" value="P:lipid biosynthetic process"/>
    <property type="evidence" value="ECO:0007669"/>
    <property type="project" value="UniProtKB-ARBA"/>
</dbReference>
<keyword evidence="1" id="KW-0472">Membrane</keyword>
<dbReference type="InterPro" id="IPR005804">
    <property type="entry name" value="FA_desaturase_dom"/>
</dbReference>
<dbReference type="InterPro" id="IPR012171">
    <property type="entry name" value="Fatty_acid_desaturase"/>
</dbReference>
<dbReference type="GO" id="GO:0016717">
    <property type="term" value="F:oxidoreductase activity, acting on paired donors, with oxidation of a pair of donors resulting in the reduction of molecular oxygen to two molecules of water"/>
    <property type="evidence" value="ECO:0007669"/>
    <property type="project" value="TreeGrafter"/>
</dbReference>
<name>A0A5B9W3I4_9BACT</name>
<dbReference type="RefSeq" id="WP_148594550.1">
    <property type="nucleotide sequence ID" value="NZ_CP042997.1"/>
</dbReference>
<evidence type="ECO:0000259" key="2">
    <source>
        <dbReference type="Pfam" id="PF00487"/>
    </source>
</evidence>
<keyword evidence="1" id="KW-1133">Transmembrane helix</keyword>
<evidence type="ECO:0000256" key="1">
    <source>
        <dbReference type="SAM" id="Phobius"/>
    </source>
</evidence>
<evidence type="ECO:0000313" key="4">
    <source>
        <dbReference type="Proteomes" id="UP000324233"/>
    </source>
</evidence>
<reference evidence="3 4" key="1">
    <citation type="submission" date="2019-08" db="EMBL/GenBank/DDBJ databases">
        <title>Deep-cultivation of Planctomycetes and their phenomic and genomic characterization uncovers novel biology.</title>
        <authorList>
            <person name="Wiegand S."/>
            <person name="Jogler M."/>
            <person name="Boedeker C."/>
            <person name="Pinto D."/>
            <person name="Vollmers J."/>
            <person name="Rivas-Marin E."/>
            <person name="Kohn T."/>
            <person name="Peeters S.H."/>
            <person name="Heuer A."/>
            <person name="Rast P."/>
            <person name="Oberbeckmann S."/>
            <person name="Bunk B."/>
            <person name="Jeske O."/>
            <person name="Meyerdierks A."/>
            <person name="Storesund J.E."/>
            <person name="Kallscheuer N."/>
            <person name="Luecker S."/>
            <person name="Lage O.M."/>
            <person name="Pohl T."/>
            <person name="Merkel B.J."/>
            <person name="Hornburger P."/>
            <person name="Mueller R.-W."/>
            <person name="Bruemmer F."/>
            <person name="Labrenz M."/>
            <person name="Spormann A.M."/>
            <person name="Op den Camp H."/>
            <person name="Overmann J."/>
            <person name="Amann R."/>
            <person name="Jetten M.S.M."/>
            <person name="Mascher T."/>
            <person name="Medema M.H."/>
            <person name="Devos D.P."/>
            <person name="Kaster A.-K."/>
            <person name="Ovreas L."/>
            <person name="Rohde M."/>
            <person name="Galperin M.Y."/>
            <person name="Jogler C."/>
        </authorList>
    </citation>
    <scope>NUCLEOTIDE SEQUENCE [LARGE SCALE GENOMIC DNA]</scope>
    <source>
        <strain evidence="3 4">OJF2</strain>
    </source>
</reference>
<protein>
    <submittedName>
        <fullName evidence="3">Fatty acid desaturase</fullName>
    </submittedName>
</protein>
<feature type="domain" description="Fatty acid desaturase" evidence="2">
    <location>
        <begin position="73"/>
        <end position="318"/>
    </location>
</feature>
<evidence type="ECO:0000313" key="3">
    <source>
        <dbReference type="EMBL" id="QEH34661.1"/>
    </source>
</evidence>
<keyword evidence="4" id="KW-1185">Reference proteome</keyword>
<dbReference type="EMBL" id="CP042997">
    <property type="protein sequence ID" value="QEH34661.1"/>
    <property type="molecule type" value="Genomic_DNA"/>
</dbReference>